<evidence type="ECO:0008006" key="3">
    <source>
        <dbReference type="Google" id="ProtNLM"/>
    </source>
</evidence>
<dbReference type="OrthoDB" id="338827at2"/>
<dbReference type="AlphaFoldDB" id="A0A345HEW2"/>
<keyword evidence="2" id="KW-1185">Reference proteome</keyword>
<evidence type="ECO:0000313" key="1">
    <source>
        <dbReference type="EMBL" id="AXG75122.1"/>
    </source>
</evidence>
<accession>A0A345HEW2</accession>
<dbReference type="KEGG" id="fat:DVK85_13130"/>
<evidence type="ECO:0000313" key="2">
    <source>
        <dbReference type="Proteomes" id="UP000253951"/>
    </source>
</evidence>
<dbReference type="SUPFAM" id="SSF48695">
    <property type="entry name" value="Multiheme cytochromes"/>
    <property type="match status" value="1"/>
</dbReference>
<sequence>MPYASLSEYNFFEGELKNLQPVYKVIPYDINSSLFTDYAIKKRFIWMPKDVQANYTTDREVPVFPIGTVLIKNFYYDNTIPNNTTYIIETRLMIKKADGWAFANYVWNDEQTEALLSTQRETIRMSWNQNGTAITTNYKTPSTIDCATCHTINNVYTPIGVKPQNLNKMYTYNDGTKNQLSKWIEEDYLDTKPTTINSTVDWADASQSLELRVRSYLDINCAHCHSTGTSCDYTPMELSFSQSTVPENLGICREPIDFVTGDQQYIVSGQDIQGSLMHFRMNTNIQSEMMPPVGRTIVHQEGVELIEEWINSVETTCP</sequence>
<dbReference type="EMBL" id="CP031188">
    <property type="protein sequence ID" value="AXG75122.1"/>
    <property type="molecule type" value="Genomic_DNA"/>
</dbReference>
<dbReference type="Proteomes" id="UP000253951">
    <property type="component" value="Chromosome"/>
</dbReference>
<name>A0A345HEW2_9FLAO</name>
<reference evidence="1 2" key="1">
    <citation type="submission" date="2018-07" db="EMBL/GenBank/DDBJ databases">
        <title>Complete genome sequence of Flavobacterium arcticum type strain SM1502T.</title>
        <authorList>
            <person name="Li Y."/>
            <person name="Li D.-D."/>
        </authorList>
    </citation>
    <scope>NUCLEOTIDE SEQUENCE [LARGE SCALE GENOMIC DNA]</scope>
    <source>
        <strain evidence="1 2">SM1502</strain>
    </source>
</reference>
<proteinExistence type="predicted"/>
<gene>
    <name evidence="1" type="ORF">DVK85_13130</name>
</gene>
<protein>
    <recommendedName>
        <fullName evidence="3">Cytochrome c domain-containing protein</fullName>
    </recommendedName>
</protein>
<organism evidence="1 2">
    <name type="scientific">Flavobacterium arcticum</name>
    <dbReference type="NCBI Taxonomy" id="1784713"/>
    <lineage>
        <taxon>Bacteria</taxon>
        <taxon>Pseudomonadati</taxon>
        <taxon>Bacteroidota</taxon>
        <taxon>Flavobacteriia</taxon>
        <taxon>Flavobacteriales</taxon>
        <taxon>Flavobacteriaceae</taxon>
        <taxon>Flavobacterium</taxon>
    </lineage>
</organism>
<dbReference type="InterPro" id="IPR036280">
    <property type="entry name" value="Multihaem_cyt_sf"/>
</dbReference>